<protein>
    <submittedName>
        <fullName evidence="1">Uncharacterized protein</fullName>
    </submittedName>
</protein>
<proteinExistence type="predicted"/>
<sequence>MVSLLDYYPFPLIGSSPYLGAVAGPSSASYPILTTLPDPMTFTVVAISSNSTSTNPPPLLIDLPFTYDTHNHSFPTITSPVTQLPTQQPLADFAIEKPLYPWWYADGLKVPA</sequence>
<evidence type="ECO:0000313" key="1">
    <source>
        <dbReference type="EMBL" id="KAF6237100.1"/>
    </source>
</evidence>
<comment type="caution">
    <text evidence="1">The sequence shown here is derived from an EMBL/GenBank/DDBJ whole genome shotgun (WGS) entry which is preliminary data.</text>
</comment>
<dbReference type="Proteomes" id="UP000578531">
    <property type="component" value="Unassembled WGS sequence"/>
</dbReference>
<evidence type="ECO:0000313" key="2">
    <source>
        <dbReference type="Proteomes" id="UP000578531"/>
    </source>
</evidence>
<reference evidence="1 2" key="1">
    <citation type="journal article" date="2020" name="Genomics">
        <title>Complete, high-quality genomes from long-read metagenomic sequencing of two wolf lichen thalli reveals enigmatic genome architecture.</title>
        <authorList>
            <person name="McKenzie S.K."/>
            <person name="Walston R.F."/>
            <person name="Allen J.L."/>
        </authorList>
    </citation>
    <scope>NUCLEOTIDE SEQUENCE [LARGE SCALE GENOMIC DNA]</scope>
    <source>
        <strain evidence="1">WasteWater2</strain>
    </source>
</reference>
<gene>
    <name evidence="1" type="ORF">HO173_004568</name>
</gene>
<keyword evidence="2" id="KW-1185">Reference proteome</keyword>
<dbReference type="RefSeq" id="XP_037166428.1">
    <property type="nucleotide sequence ID" value="XM_037306490.1"/>
</dbReference>
<organism evidence="1 2">
    <name type="scientific">Letharia columbiana</name>
    <dbReference type="NCBI Taxonomy" id="112416"/>
    <lineage>
        <taxon>Eukaryota</taxon>
        <taxon>Fungi</taxon>
        <taxon>Dikarya</taxon>
        <taxon>Ascomycota</taxon>
        <taxon>Pezizomycotina</taxon>
        <taxon>Lecanoromycetes</taxon>
        <taxon>OSLEUM clade</taxon>
        <taxon>Lecanoromycetidae</taxon>
        <taxon>Lecanorales</taxon>
        <taxon>Lecanorineae</taxon>
        <taxon>Parmeliaceae</taxon>
        <taxon>Letharia</taxon>
    </lineage>
</organism>
<accession>A0A8H6FY88</accession>
<dbReference type="GeneID" id="59286232"/>
<dbReference type="AlphaFoldDB" id="A0A8H6FY88"/>
<dbReference type="EMBL" id="JACCJC010000015">
    <property type="protein sequence ID" value="KAF6237100.1"/>
    <property type="molecule type" value="Genomic_DNA"/>
</dbReference>
<name>A0A8H6FY88_9LECA</name>